<evidence type="ECO:0000313" key="2">
    <source>
        <dbReference type="EMBL" id="GHP05627.1"/>
    </source>
</evidence>
<proteinExistence type="predicted"/>
<dbReference type="Proteomes" id="UP000660262">
    <property type="component" value="Unassembled WGS sequence"/>
</dbReference>
<feature type="compositionally biased region" description="Basic and acidic residues" evidence="1">
    <location>
        <begin position="79"/>
        <end position="93"/>
    </location>
</feature>
<dbReference type="SUPFAM" id="SSF49562">
    <property type="entry name" value="C2 domain (Calcium/lipid-binding domain, CaLB)"/>
    <property type="match status" value="1"/>
</dbReference>
<gene>
    <name evidence="2" type="ORF">PPROV_000437700</name>
</gene>
<reference evidence="2" key="1">
    <citation type="submission" date="2020-10" db="EMBL/GenBank/DDBJ databases">
        <title>Unveiling of a novel bifunctional photoreceptor, Dualchrome1, isolated from a cosmopolitan green alga.</title>
        <authorList>
            <person name="Suzuki S."/>
            <person name="Kawachi M."/>
        </authorList>
    </citation>
    <scope>NUCLEOTIDE SEQUENCE</scope>
    <source>
        <strain evidence="2">NIES 2893</strain>
    </source>
</reference>
<evidence type="ECO:0000313" key="3">
    <source>
        <dbReference type="Proteomes" id="UP000660262"/>
    </source>
</evidence>
<evidence type="ECO:0000256" key="1">
    <source>
        <dbReference type="SAM" id="MobiDB-lite"/>
    </source>
</evidence>
<keyword evidence="3" id="KW-1185">Reference proteome</keyword>
<sequence length="586" mass="61403">MSSLASMFRAQLESKGIPPALLDAAIARTARERRRSDGDGDDDDDDNIGGVAGQADFDALMANLAIEYSKSAENATPEQLKEKAERMRGKGNVEELRSLPTRDDESWGVLVREEYVEENNMRTTQLENRRVVVHVVKAPKSVPWSPLRIPDGKNDAKKEDIPNSKHLPMLADVHTYPIDVRDYPLERSPAVLRRLQDTTLEIRVFDDADLDLETAGSLVGSGSVPLAPLSMAGGMVNARIPLFDLNGRDVGSAELTAEWVDAIPAARENASQPIYSAPPQVPAVHGASSSNVGASFGLASEEQGFYETLKPVEPSAPAVTTAVATTASAQDLSASTDSVRQGARTGAGGLVPASDDAGAVVRVDASHRSLGGARYAGGVADSVDYEALPQASAPAALSWLPADRSAWPSTSCLCFAVTSFEVTESQLAQALVKTPVTVVVDLFSDVVETAKMTSAPARLAPGTTRVALEASSGGVGVPFGLAFPVASGTGALASSFATAISDAVLDGSRDAFEKLVAIVSVVQAEGAARDVASAIVPLGNLAKGSRGEWNNEGVALTDEQNRKVGFLTITTSAKSVMDAVLRGARR</sequence>
<feature type="region of interest" description="Disordered" evidence="1">
    <location>
        <begin position="72"/>
        <end position="93"/>
    </location>
</feature>
<protein>
    <submittedName>
        <fullName evidence="2">Uncharacterized protein</fullName>
    </submittedName>
</protein>
<comment type="caution">
    <text evidence="2">The sequence shown here is derived from an EMBL/GenBank/DDBJ whole genome shotgun (WGS) entry which is preliminary data.</text>
</comment>
<dbReference type="AlphaFoldDB" id="A0A830HKT8"/>
<organism evidence="2 3">
    <name type="scientific">Pycnococcus provasolii</name>
    <dbReference type="NCBI Taxonomy" id="41880"/>
    <lineage>
        <taxon>Eukaryota</taxon>
        <taxon>Viridiplantae</taxon>
        <taxon>Chlorophyta</taxon>
        <taxon>Pseudoscourfieldiophyceae</taxon>
        <taxon>Pseudoscourfieldiales</taxon>
        <taxon>Pycnococcaceae</taxon>
        <taxon>Pycnococcus</taxon>
    </lineage>
</organism>
<feature type="region of interest" description="Disordered" evidence="1">
    <location>
        <begin position="28"/>
        <end position="52"/>
    </location>
</feature>
<dbReference type="EMBL" id="BNJQ01000010">
    <property type="protein sequence ID" value="GHP05627.1"/>
    <property type="molecule type" value="Genomic_DNA"/>
</dbReference>
<name>A0A830HKT8_9CHLO</name>
<accession>A0A830HKT8</accession>
<dbReference type="InterPro" id="IPR035892">
    <property type="entry name" value="C2_domain_sf"/>
</dbReference>